<feature type="domain" description="L,D-TPase catalytic" evidence="7">
    <location>
        <begin position="59"/>
        <end position="172"/>
    </location>
</feature>
<dbReference type="UniPathway" id="UPA00219"/>
<gene>
    <name evidence="8" type="ordered locus">Cyan7822_2249</name>
</gene>
<dbReference type="GO" id="GO:0071555">
    <property type="term" value="P:cell wall organization"/>
    <property type="evidence" value="ECO:0007669"/>
    <property type="project" value="UniProtKB-UniRule"/>
</dbReference>
<sequence>MIKSHSHNTLFFSGKAVLASLLLTLTTVGMGLTPLPSLAQSPQDTINEKIVALKASENRWIEIDLSSQRLIAWEGKKPVYAVIVSTGKKETPTLPGVFNVKIMRSLDRMRGPDYDVPNVPYAMYYQGGYAIHGAYWHNKFGTPVSHGCINVAVDHAEWLYKWSSIGTPVVIHD</sequence>
<comment type="pathway">
    <text evidence="1 6">Cell wall biogenesis; peptidoglycan biosynthesis.</text>
</comment>
<dbReference type="SUPFAM" id="SSF141523">
    <property type="entry name" value="L,D-transpeptidase catalytic domain-like"/>
    <property type="match status" value="1"/>
</dbReference>
<dbReference type="InterPro" id="IPR038063">
    <property type="entry name" value="Transpep_catalytic_dom"/>
</dbReference>
<dbReference type="Pfam" id="PF03734">
    <property type="entry name" value="YkuD"/>
    <property type="match status" value="1"/>
</dbReference>
<dbReference type="Gene3D" id="2.40.440.10">
    <property type="entry name" value="L,D-transpeptidase catalytic domain-like"/>
    <property type="match status" value="1"/>
</dbReference>
<keyword evidence="5 6" id="KW-0961">Cell wall biogenesis/degradation</keyword>
<evidence type="ECO:0000256" key="2">
    <source>
        <dbReference type="ARBA" id="ARBA00022679"/>
    </source>
</evidence>
<dbReference type="GO" id="GO:0071972">
    <property type="term" value="F:peptidoglycan L,D-transpeptidase activity"/>
    <property type="evidence" value="ECO:0007669"/>
    <property type="project" value="TreeGrafter"/>
</dbReference>
<keyword evidence="4 6" id="KW-0573">Peptidoglycan synthesis</keyword>
<proteinExistence type="predicted"/>
<keyword evidence="3 6" id="KW-0133">Cell shape</keyword>
<evidence type="ECO:0000256" key="3">
    <source>
        <dbReference type="ARBA" id="ARBA00022960"/>
    </source>
</evidence>
<accession>E0UEA3</accession>
<evidence type="ECO:0000313" key="8">
    <source>
        <dbReference type="EMBL" id="ADN14228.1"/>
    </source>
</evidence>
<dbReference type="InterPro" id="IPR005490">
    <property type="entry name" value="LD_TPept_cat_dom"/>
</dbReference>
<protein>
    <submittedName>
        <fullName evidence="8">ErfK/YbiS/YcfS/YnhG family protein</fullName>
    </submittedName>
</protein>
<evidence type="ECO:0000259" key="7">
    <source>
        <dbReference type="PROSITE" id="PS52029"/>
    </source>
</evidence>
<reference evidence="9" key="1">
    <citation type="journal article" date="2011" name="MBio">
        <title>Novel metabolic attributes of the genus Cyanothece, comprising a group of unicellular nitrogen-fixing Cyanobacteria.</title>
        <authorList>
            <person name="Bandyopadhyay A."/>
            <person name="Elvitigala T."/>
            <person name="Welsh E."/>
            <person name="Stockel J."/>
            <person name="Liberton M."/>
            <person name="Min H."/>
            <person name="Sherman L.A."/>
            <person name="Pakrasi H.B."/>
        </authorList>
    </citation>
    <scope>NUCLEOTIDE SEQUENCE [LARGE SCALE GENOMIC DNA]</scope>
    <source>
        <strain evidence="9">PCC 7822</strain>
    </source>
</reference>
<dbReference type="OrthoDB" id="463216at2"/>
<name>E0UEA3_GLOV7</name>
<dbReference type="GO" id="GO:0005576">
    <property type="term" value="C:extracellular region"/>
    <property type="evidence" value="ECO:0007669"/>
    <property type="project" value="TreeGrafter"/>
</dbReference>
<keyword evidence="9" id="KW-1185">Reference proteome</keyword>
<dbReference type="GO" id="GO:0018104">
    <property type="term" value="P:peptidoglycan-protein cross-linking"/>
    <property type="evidence" value="ECO:0007669"/>
    <property type="project" value="TreeGrafter"/>
</dbReference>
<organism evidence="8 9">
    <name type="scientific">Gloeothece verrucosa (strain PCC 7822)</name>
    <name type="common">Cyanothece sp. (strain PCC 7822)</name>
    <dbReference type="NCBI Taxonomy" id="497965"/>
    <lineage>
        <taxon>Bacteria</taxon>
        <taxon>Bacillati</taxon>
        <taxon>Cyanobacteriota</taxon>
        <taxon>Cyanophyceae</taxon>
        <taxon>Oscillatoriophycideae</taxon>
        <taxon>Chroococcales</taxon>
        <taxon>Aphanothecaceae</taxon>
        <taxon>Gloeothece</taxon>
        <taxon>Gloeothece verrucosa</taxon>
    </lineage>
</organism>
<dbReference type="RefSeq" id="WP_013322333.1">
    <property type="nucleotide sequence ID" value="NC_014501.1"/>
</dbReference>
<dbReference type="HOGENOM" id="CLU_115441_0_0_3"/>
<dbReference type="KEGG" id="cyj:Cyan7822_2249"/>
<dbReference type="PANTHER" id="PTHR30582">
    <property type="entry name" value="L,D-TRANSPEPTIDASE"/>
    <property type="match status" value="1"/>
</dbReference>
<dbReference type="InterPro" id="IPR050979">
    <property type="entry name" value="LD-transpeptidase"/>
</dbReference>
<dbReference type="STRING" id="497965.Cyan7822_2249"/>
<dbReference type="PROSITE" id="PS52029">
    <property type="entry name" value="LD_TPASE"/>
    <property type="match status" value="1"/>
</dbReference>
<dbReference type="EMBL" id="CP002198">
    <property type="protein sequence ID" value="ADN14228.1"/>
    <property type="molecule type" value="Genomic_DNA"/>
</dbReference>
<feature type="active site" description="Proton donor/acceptor" evidence="6">
    <location>
        <position position="132"/>
    </location>
</feature>
<dbReference type="Proteomes" id="UP000008206">
    <property type="component" value="Chromosome"/>
</dbReference>
<dbReference type="CDD" id="cd16913">
    <property type="entry name" value="YkuD_like"/>
    <property type="match status" value="1"/>
</dbReference>
<dbReference type="PANTHER" id="PTHR30582:SF2">
    <property type="entry name" value="L,D-TRANSPEPTIDASE YCIB-RELATED"/>
    <property type="match status" value="1"/>
</dbReference>
<evidence type="ECO:0000256" key="6">
    <source>
        <dbReference type="PROSITE-ProRule" id="PRU01373"/>
    </source>
</evidence>
<evidence type="ECO:0000256" key="1">
    <source>
        <dbReference type="ARBA" id="ARBA00004752"/>
    </source>
</evidence>
<dbReference type="eggNOG" id="COG1376">
    <property type="taxonomic scope" value="Bacteria"/>
</dbReference>
<keyword evidence="2" id="KW-0808">Transferase</keyword>
<evidence type="ECO:0000256" key="4">
    <source>
        <dbReference type="ARBA" id="ARBA00022984"/>
    </source>
</evidence>
<dbReference type="GO" id="GO:0016740">
    <property type="term" value="F:transferase activity"/>
    <property type="evidence" value="ECO:0007669"/>
    <property type="project" value="UniProtKB-KW"/>
</dbReference>
<dbReference type="AlphaFoldDB" id="E0UEA3"/>
<evidence type="ECO:0000256" key="5">
    <source>
        <dbReference type="ARBA" id="ARBA00023316"/>
    </source>
</evidence>
<feature type="active site" description="Nucleophile" evidence="6">
    <location>
        <position position="148"/>
    </location>
</feature>
<evidence type="ECO:0000313" key="9">
    <source>
        <dbReference type="Proteomes" id="UP000008206"/>
    </source>
</evidence>
<dbReference type="GO" id="GO:0008360">
    <property type="term" value="P:regulation of cell shape"/>
    <property type="evidence" value="ECO:0007669"/>
    <property type="project" value="UniProtKB-UniRule"/>
</dbReference>